<name>A0A438KFE6_VITVI</name>
<proteinExistence type="predicted"/>
<accession>A0A438KFE6</accession>
<feature type="coiled-coil region" evidence="1">
    <location>
        <begin position="3"/>
        <end position="30"/>
    </location>
</feature>
<organism evidence="2 3">
    <name type="scientific">Vitis vinifera</name>
    <name type="common">Grape</name>
    <dbReference type="NCBI Taxonomy" id="29760"/>
    <lineage>
        <taxon>Eukaryota</taxon>
        <taxon>Viridiplantae</taxon>
        <taxon>Streptophyta</taxon>
        <taxon>Embryophyta</taxon>
        <taxon>Tracheophyta</taxon>
        <taxon>Spermatophyta</taxon>
        <taxon>Magnoliopsida</taxon>
        <taxon>eudicotyledons</taxon>
        <taxon>Gunneridae</taxon>
        <taxon>Pentapetalae</taxon>
        <taxon>rosids</taxon>
        <taxon>Vitales</taxon>
        <taxon>Vitaceae</taxon>
        <taxon>Viteae</taxon>
        <taxon>Vitis</taxon>
    </lineage>
</organism>
<dbReference type="PANTHER" id="PTHR47650">
    <property type="entry name" value="ZINC FINGER CCCH DOMAIN-CONTAINING PROTEIN 22"/>
    <property type="match status" value="1"/>
</dbReference>
<dbReference type="AlphaFoldDB" id="A0A438KFE6"/>
<gene>
    <name evidence="2" type="primary">Os02g0793000_2</name>
    <name evidence="2" type="ORF">CK203_004970</name>
</gene>
<dbReference type="PANTHER" id="PTHR47650:SF2">
    <property type="entry name" value="ZINC FINGER CCCH DOMAIN-CONTAINING PROTEIN 22"/>
    <property type="match status" value="1"/>
</dbReference>
<dbReference type="Proteomes" id="UP000288805">
    <property type="component" value="Unassembled WGS sequence"/>
</dbReference>
<evidence type="ECO:0000313" key="2">
    <source>
        <dbReference type="EMBL" id="RVX19922.1"/>
    </source>
</evidence>
<reference evidence="2 3" key="1">
    <citation type="journal article" date="2018" name="PLoS Genet.">
        <title>Population sequencing reveals clonal diversity and ancestral inbreeding in the grapevine cultivar Chardonnay.</title>
        <authorList>
            <person name="Roach M.J."/>
            <person name="Johnson D.L."/>
            <person name="Bohlmann J."/>
            <person name="van Vuuren H.J."/>
            <person name="Jones S.J."/>
            <person name="Pretorius I.S."/>
            <person name="Schmidt S.A."/>
            <person name="Borneman A.R."/>
        </authorList>
    </citation>
    <scope>NUCLEOTIDE SEQUENCE [LARGE SCALE GENOMIC DNA]</scope>
    <source>
        <strain evidence="3">cv. Chardonnay</strain>
        <tissue evidence="2">Leaf</tissue>
    </source>
</reference>
<dbReference type="EMBL" id="QGNW01000008">
    <property type="protein sequence ID" value="RVX19922.1"/>
    <property type="molecule type" value="Genomic_DNA"/>
</dbReference>
<comment type="caution">
    <text evidence="2">The sequence shown here is derived from an EMBL/GenBank/DDBJ whole genome shotgun (WGS) entry which is preliminary data.</text>
</comment>
<keyword evidence="1" id="KW-0175">Coiled coil</keyword>
<sequence length="341" mass="39385">MAEEDEKALEEQLENQLEEQRDSLAVLKEALVSDPTNSELLSVHEELIWAIKDAEEGLFHLKRARLLREADSALHDHKYTAEDVKVEPLDPSDAEAEPLEEQSYHVGSKCRFRYTDGRWYNGVILGLEGLDSAKISFLSPTSENMLVRAMLRYTCLSCFFQSSRGLRQGDPIFPYLFVIAMEALSRLFFKAWDDGFISGFKEQVTFLCWLLMWFEAMSGLKINLEKSEMIPIGEMDNVEDLTCKIGCKVGKLSSSYLGLPLGASFKLVTVWDGVEERFRKFGEEEEGWRLGVVRKPYEAGGTLLGRRDSFVDRRRIKVWRAAPYIFWTIWKERNRRFFDVD</sequence>
<evidence type="ECO:0000313" key="3">
    <source>
        <dbReference type="Proteomes" id="UP000288805"/>
    </source>
</evidence>
<protein>
    <submittedName>
        <fullName evidence="2">Zinc finger CCCH domain-containing protein 18</fullName>
    </submittedName>
</protein>
<evidence type="ECO:0000256" key="1">
    <source>
        <dbReference type="SAM" id="Coils"/>
    </source>
</evidence>